<feature type="compositionally biased region" description="Low complexity" evidence="1">
    <location>
        <begin position="318"/>
        <end position="336"/>
    </location>
</feature>
<feature type="region of interest" description="Disordered" evidence="1">
    <location>
        <begin position="185"/>
        <end position="209"/>
    </location>
</feature>
<feature type="compositionally biased region" description="Low complexity" evidence="1">
    <location>
        <begin position="285"/>
        <end position="295"/>
    </location>
</feature>
<protein>
    <submittedName>
        <fullName evidence="2">Uncharacterized protein</fullName>
    </submittedName>
</protein>
<sequence length="465" mass="49077">HSHHLAQRARIVALALPCPVGKLPAHGEALASSGGVISMPTLSSVAPSPSPTPLDTLLNKMDDTISSLHRLLQRMEGRMDTVEDAVTSLEARMARVVADCSLPTLNSVPKPSAATSSPTITRSPPSHMRLRALSNKPQLPAPAPKQDPTSVWESAAPSTTATGRIVTIQLPVTTSAASISLLATTRSSPPPMAQQASSTLSRSPLPPAAAARPAFPAAALAFRPPSVPALRNLPPTATDALRCPSGWVDGLVPASDAGYDNEHRHRRAYLRPHLAPPTPPPLLAPPTALAATATASADEAGPAQLRAASGSDGDDCSRSAVPLPSPAAAAPAHSSANPRTAAFSLARAPVFPRRRAAASISHAIRNRPPVKITQHPDAHGYSFSLSYHGLVSTLSDGVKHPWIGWPGTSASRSAKNHITRRLEEDYGMVRPSHAHHRRGYIHCWVSRFHRTRPESTSVSTSVIWY</sequence>
<reference evidence="2" key="1">
    <citation type="submission" date="2020-10" db="EMBL/GenBank/DDBJ databases">
        <authorList>
            <person name="Sedaghatjoo S."/>
        </authorList>
    </citation>
    <scope>NUCLEOTIDE SEQUENCE</scope>
    <source>
        <strain evidence="2">AZH3</strain>
    </source>
</reference>
<gene>
    <name evidence="2" type="ORF">JKIAZH3_G914</name>
</gene>
<name>A0ABN7IIX1_9BASI</name>
<dbReference type="EMBL" id="CAJHJG010000143">
    <property type="protein sequence ID" value="CAD6898019.1"/>
    <property type="molecule type" value="Genomic_DNA"/>
</dbReference>
<proteinExistence type="predicted"/>
<feature type="compositionally biased region" description="Low complexity" evidence="1">
    <location>
        <begin position="193"/>
        <end position="209"/>
    </location>
</feature>
<keyword evidence="3" id="KW-1185">Reference proteome</keyword>
<feature type="region of interest" description="Disordered" evidence="1">
    <location>
        <begin position="271"/>
        <end position="336"/>
    </location>
</feature>
<evidence type="ECO:0000313" key="2">
    <source>
        <dbReference type="EMBL" id="CAD6898019.1"/>
    </source>
</evidence>
<feature type="region of interest" description="Disordered" evidence="1">
    <location>
        <begin position="105"/>
        <end position="158"/>
    </location>
</feature>
<feature type="non-terminal residue" evidence="2">
    <location>
        <position position="1"/>
    </location>
</feature>
<feature type="compositionally biased region" description="Pro residues" evidence="1">
    <location>
        <begin position="274"/>
        <end position="284"/>
    </location>
</feature>
<feature type="compositionally biased region" description="Polar residues" evidence="1">
    <location>
        <begin position="147"/>
        <end position="158"/>
    </location>
</feature>
<organism evidence="2 3">
    <name type="scientific">Tilletia caries</name>
    <name type="common">wheat bunt fungus</name>
    <dbReference type="NCBI Taxonomy" id="13290"/>
    <lineage>
        <taxon>Eukaryota</taxon>
        <taxon>Fungi</taxon>
        <taxon>Dikarya</taxon>
        <taxon>Basidiomycota</taxon>
        <taxon>Ustilaginomycotina</taxon>
        <taxon>Exobasidiomycetes</taxon>
        <taxon>Tilletiales</taxon>
        <taxon>Tilletiaceae</taxon>
        <taxon>Tilletia</taxon>
    </lineage>
</organism>
<comment type="caution">
    <text evidence="2">The sequence shown here is derived from an EMBL/GenBank/DDBJ whole genome shotgun (WGS) entry which is preliminary data.</text>
</comment>
<evidence type="ECO:0000256" key="1">
    <source>
        <dbReference type="SAM" id="MobiDB-lite"/>
    </source>
</evidence>
<dbReference type="Proteomes" id="UP000836402">
    <property type="component" value="Unassembled WGS sequence"/>
</dbReference>
<feature type="compositionally biased region" description="Low complexity" evidence="1">
    <location>
        <begin position="109"/>
        <end position="126"/>
    </location>
</feature>
<evidence type="ECO:0000313" key="3">
    <source>
        <dbReference type="Proteomes" id="UP000836402"/>
    </source>
</evidence>
<accession>A0ABN7IIX1</accession>